<accession>A0A133N9G5</accession>
<evidence type="ECO:0000313" key="4">
    <source>
        <dbReference type="Proteomes" id="UP000070401"/>
    </source>
</evidence>
<dbReference type="InterPro" id="IPR003497">
    <property type="entry name" value="BRO_N_domain"/>
</dbReference>
<keyword evidence="4" id="KW-1185">Reference proteome</keyword>
<gene>
    <name evidence="3" type="ORF">HMPREF3221_02441</name>
</gene>
<evidence type="ECO:0000256" key="1">
    <source>
        <dbReference type="SAM" id="MobiDB-lite"/>
    </source>
</evidence>
<dbReference type="AlphaFoldDB" id="A0A133N9G5"/>
<dbReference type="PATRIC" id="fig|851.8.peg.2474"/>
<sequence length="282" mass="32055">MEELELYNQKTFEDLKNINEYGVEFWYARDLMTALGYVKWGNFVNVINKAKSSAETSNINIFEHFADVGRVLKVGNGAKMEVTDIMLSRYACYLIVQNGDPRKKMIALGQQYFAIQTRKQELSEEKAPKDLTEEEKRLLLRGHVKGFNKKLASAAKECGVDNYGKFNNAGYMGLYGGETAQAIKVRKKLKKNDNILDFMGSTELAANFFRITQTEERLKKGDITTQSAADLTHFEIGKKVRATMKEISGTVPEKLPTPEKSIKEIEKEKKKLDNKSKKAIKK</sequence>
<dbReference type="Pfam" id="PF02498">
    <property type="entry name" value="Bro-N"/>
    <property type="match status" value="1"/>
</dbReference>
<reference evidence="4" key="1">
    <citation type="submission" date="2016-01" db="EMBL/GenBank/DDBJ databases">
        <authorList>
            <person name="Mitreva M."/>
            <person name="Pepin K.H."/>
            <person name="Mihindukulasuriya K.A."/>
            <person name="Fulton R."/>
            <person name="Fronick C."/>
            <person name="O'Laughlin M."/>
            <person name="Miner T."/>
            <person name="Herter B."/>
            <person name="Rosa B.A."/>
            <person name="Cordes M."/>
            <person name="Tomlinson C."/>
            <person name="Wollam A."/>
            <person name="Palsikar V.B."/>
            <person name="Mardis E.R."/>
            <person name="Wilson R.K."/>
        </authorList>
    </citation>
    <scope>NUCLEOTIDE SEQUENCE [LARGE SCALE GENOMIC DNA]</scope>
    <source>
        <strain evidence="4">MJR7757B</strain>
    </source>
</reference>
<organism evidence="3 4">
    <name type="scientific">Fusobacterium nucleatum</name>
    <dbReference type="NCBI Taxonomy" id="851"/>
    <lineage>
        <taxon>Bacteria</taxon>
        <taxon>Fusobacteriati</taxon>
        <taxon>Fusobacteriota</taxon>
        <taxon>Fusobacteriia</taxon>
        <taxon>Fusobacteriales</taxon>
        <taxon>Fusobacteriaceae</taxon>
        <taxon>Fusobacterium</taxon>
    </lineage>
</organism>
<name>A0A133N9G5_FUSNU</name>
<dbReference type="Proteomes" id="UP000070401">
    <property type="component" value="Unassembled WGS sequence"/>
</dbReference>
<evidence type="ECO:0000259" key="2">
    <source>
        <dbReference type="Pfam" id="PF02498"/>
    </source>
</evidence>
<dbReference type="EMBL" id="LRPY01000294">
    <property type="protein sequence ID" value="KXA12920.1"/>
    <property type="molecule type" value="Genomic_DNA"/>
</dbReference>
<protein>
    <submittedName>
        <fullName evidence="3">DNA-damage-inducible protein D family protein</fullName>
    </submittedName>
</protein>
<proteinExistence type="predicted"/>
<evidence type="ECO:0000313" key="3">
    <source>
        <dbReference type="EMBL" id="KXA12920.1"/>
    </source>
</evidence>
<dbReference type="NCBIfam" id="NF008573">
    <property type="entry name" value="PRK11525.1"/>
    <property type="match status" value="1"/>
</dbReference>
<feature type="region of interest" description="Disordered" evidence="1">
    <location>
        <begin position="247"/>
        <end position="282"/>
    </location>
</feature>
<feature type="domain" description="Bro-N" evidence="2">
    <location>
        <begin position="16"/>
        <end position="106"/>
    </location>
</feature>
<comment type="caution">
    <text evidence="3">The sequence shown here is derived from an EMBL/GenBank/DDBJ whole genome shotgun (WGS) entry which is preliminary data.</text>
</comment>
<feature type="compositionally biased region" description="Basic and acidic residues" evidence="1">
    <location>
        <begin position="256"/>
        <end position="276"/>
    </location>
</feature>
<dbReference type="RefSeq" id="WP_060798993.1">
    <property type="nucleotide sequence ID" value="NZ_KQ956800.1"/>
</dbReference>